<feature type="compositionally biased region" description="Low complexity" evidence="1">
    <location>
        <begin position="12"/>
        <end position="22"/>
    </location>
</feature>
<dbReference type="AlphaFoldDB" id="A0A1Z5IRB8"/>
<reference evidence="3 4" key="1">
    <citation type="submission" date="2015-11" db="EMBL/GenBank/DDBJ databases">
        <title>Draft genome sequences of new species of the genus Lactobacillus isolated from orchardgrass silage.</title>
        <authorList>
            <person name="Tohno M."/>
            <person name="Tanizawa Y."/>
            <person name="Arita M."/>
        </authorList>
    </citation>
    <scope>NUCLEOTIDE SEQUENCE [LARGE SCALE GENOMIC DNA]</scope>
    <source>
        <strain evidence="3 4">IWT140</strain>
    </source>
</reference>
<keyword evidence="4" id="KW-1185">Reference proteome</keyword>
<sequence length="149" mass="16930">MQNPFGNGGNGDNDNNNNEGPNGLPVPPNYATVVKEDNGDIRIGKVGFSYTTFLFSFLVPIFRGDWYNFLCMIGVNLGIVLGLYSIHFTSFQTFNFATSILQFALSFVWGYLYNLMYFRHLFNRGFKPATQRSKDLLEKSGYLPKPKKK</sequence>
<evidence type="ECO:0000313" key="3">
    <source>
        <dbReference type="EMBL" id="GAX04280.1"/>
    </source>
</evidence>
<feature type="transmembrane region" description="Helical" evidence="2">
    <location>
        <begin position="69"/>
        <end position="88"/>
    </location>
</feature>
<evidence type="ECO:0000256" key="2">
    <source>
        <dbReference type="SAM" id="Phobius"/>
    </source>
</evidence>
<dbReference type="EMBL" id="BCMH01000015">
    <property type="protein sequence ID" value="GAX04280.1"/>
    <property type="molecule type" value="Genomic_DNA"/>
</dbReference>
<gene>
    <name evidence="3" type="ORF">IWT140_01918</name>
</gene>
<evidence type="ECO:0000256" key="1">
    <source>
        <dbReference type="SAM" id="MobiDB-lite"/>
    </source>
</evidence>
<keyword evidence="2" id="KW-0472">Membrane</keyword>
<protein>
    <recommendedName>
        <fullName evidence="5">DUF2628 domain-containing protein</fullName>
    </recommendedName>
</protein>
<proteinExistence type="predicted"/>
<keyword evidence="2" id="KW-0812">Transmembrane</keyword>
<dbReference type="RefSeq" id="WP_089089228.1">
    <property type="nucleotide sequence ID" value="NZ_BCMH01000015.1"/>
</dbReference>
<feature type="transmembrane region" description="Helical" evidence="2">
    <location>
        <begin position="100"/>
        <end position="118"/>
    </location>
</feature>
<name>A0A1Z5IRB8_9LACO</name>
<feature type="region of interest" description="Disordered" evidence="1">
    <location>
        <begin position="1"/>
        <end position="22"/>
    </location>
</feature>
<evidence type="ECO:0000313" key="4">
    <source>
        <dbReference type="Proteomes" id="UP000198430"/>
    </source>
</evidence>
<feature type="transmembrane region" description="Helical" evidence="2">
    <location>
        <begin position="43"/>
        <end position="62"/>
    </location>
</feature>
<feature type="compositionally biased region" description="Gly residues" evidence="1">
    <location>
        <begin position="1"/>
        <end position="11"/>
    </location>
</feature>
<keyword evidence="2" id="KW-1133">Transmembrane helix</keyword>
<comment type="caution">
    <text evidence="3">The sequence shown here is derived from an EMBL/GenBank/DDBJ whole genome shotgun (WGS) entry which is preliminary data.</text>
</comment>
<evidence type="ECO:0008006" key="5">
    <source>
        <dbReference type="Google" id="ProtNLM"/>
    </source>
</evidence>
<dbReference type="Proteomes" id="UP000198430">
    <property type="component" value="Unassembled WGS sequence"/>
</dbReference>
<organism evidence="3 4">
    <name type="scientific">Secundilactobacillus pentosiphilus</name>
    <dbReference type="NCBI Taxonomy" id="1714682"/>
    <lineage>
        <taxon>Bacteria</taxon>
        <taxon>Bacillati</taxon>
        <taxon>Bacillota</taxon>
        <taxon>Bacilli</taxon>
        <taxon>Lactobacillales</taxon>
        <taxon>Lactobacillaceae</taxon>
        <taxon>Secundilactobacillus</taxon>
    </lineage>
</organism>
<accession>A0A1Z5IRB8</accession>